<proteinExistence type="predicted"/>
<organism evidence="2 3">
    <name type="scientific">Gnathostoma spinigerum</name>
    <dbReference type="NCBI Taxonomy" id="75299"/>
    <lineage>
        <taxon>Eukaryota</taxon>
        <taxon>Metazoa</taxon>
        <taxon>Ecdysozoa</taxon>
        <taxon>Nematoda</taxon>
        <taxon>Chromadorea</taxon>
        <taxon>Rhabditida</taxon>
        <taxon>Spirurina</taxon>
        <taxon>Gnathostomatomorpha</taxon>
        <taxon>Gnathostomatoidea</taxon>
        <taxon>Gnathostomatidae</taxon>
        <taxon>Gnathostoma</taxon>
    </lineage>
</organism>
<dbReference type="AlphaFoldDB" id="A0ABD6EQT1"/>
<dbReference type="Proteomes" id="UP001608902">
    <property type="component" value="Unassembled WGS sequence"/>
</dbReference>
<gene>
    <name evidence="2" type="ORF">AB6A40_008216</name>
</gene>
<feature type="compositionally biased region" description="Low complexity" evidence="1">
    <location>
        <begin position="1"/>
        <end position="17"/>
    </location>
</feature>
<evidence type="ECO:0000256" key="1">
    <source>
        <dbReference type="SAM" id="MobiDB-lite"/>
    </source>
</evidence>
<feature type="region of interest" description="Disordered" evidence="1">
    <location>
        <begin position="1"/>
        <end position="56"/>
    </location>
</feature>
<accession>A0ABD6EQT1</accession>
<keyword evidence="3" id="KW-1185">Reference proteome</keyword>
<evidence type="ECO:0000313" key="2">
    <source>
        <dbReference type="EMBL" id="MFH4981507.1"/>
    </source>
</evidence>
<name>A0ABD6EQT1_9BILA</name>
<dbReference type="EMBL" id="JBGFUD010007351">
    <property type="protein sequence ID" value="MFH4981507.1"/>
    <property type="molecule type" value="Genomic_DNA"/>
</dbReference>
<reference evidence="2 3" key="1">
    <citation type="submission" date="2024-08" db="EMBL/GenBank/DDBJ databases">
        <title>Gnathostoma spinigerum genome.</title>
        <authorList>
            <person name="Gonzalez-Bertolin B."/>
            <person name="Monzon S."/>
            <person name="Zaballos A."/>
            <person name="Jimenez P."/>
            <person name="Dekumyoy P."/>
            <person name="Varona S."/>
            <person name="Cuesta I."/>
            <person name="Sumanam S."/>
            <person name="Adisakwattana P."/>
            <person name="Gasser R.B."/>
            <person name="Hernandez-Gonzalez A."/>
            <person name="Young N.D."/>
            <person name="Perteguer M.J."/>
        </authorList>
    </citation>
    <scope>NUCLEOTIDE SEQUENCE [LARGE SCALE GENOMIC DNA]</scope>
    <source>
        <strain evidence="2">AL3</strain>
        <tissue evidence="2">Liver</tissue>
    </source>
</reference>
<protein>
    <submittedName>
        <fullName evidence="2">Uncharacterized protein</fullName>
    </submittedName>
</protein>
<evidence type="ECO:0000313" key="3">
    <source>
        <dbReference type="Proteomes" id="UP001608902"/>
    </source>
</evidence>
<sequence length="116" mass="12205">MGNKSSSHAASYHANASRVPPQSVPPYFGSASPRVPPQNVPPYFGSTSPSAPPILPSSHPLCTAINPAVIQHGQPLVPPPFHGSMNSVHRIGLNGIDSGYVTGPTDIEHWKSQACY</sequence>
<comment type="caution">
    <text evidence="2">The sequence shown here is derived from an EMBL/GenBank/DDBJ whole genome shotgun (WGS) entry which is preliminary data.</text>
</comment>